<dbReference type="GO" id="GO:0012505">
    <property type="term" value="C:endomembrane system"/>
    <property type="evidence" value="ECO:0007669"/>
    <property type="project" value="UniProtKB-SubCell"/>
</dbReference>
<reference evidence="8" key="1">
    <citation type="submission" date="2015-10" db="EMBL/GenBank/DDBJ databases">
        <authorList>
            <person name="Regsiter A."/>
            <person name="william w."/>
        </authorList>
    </citation>
    <scope>NUCLEOTIDE SEQUENCE [LARGE SCALE GENOMIC DNA]</scope>
</reference>
<proteinExistence type="predicted"/>
<evidence type="ECO:0000259" key="6">
    <source>
        <dbReference type="Pfam" id="PF02656"/>
    </source>
</evidence>
<dbReference type="RefSeq" id="WP_072718211.1">
    <property type="nucleotide sequence ID" value="NZ_LN889782.1"/>
</dbReference>
<keyword evidence="2 5" id="KW-0812">Transmembrane</keyword>
<evidence type="ECO:0000256" key="5">
    <source>
        <dbReference type="SAM" id="Phobius"/>
    </source>
</evidence>
<evidence type="ECO:0000256" key="3">
    <source>
        <dbReference type="ARBA" id="ARBA00022989"/>
    </source>
</evidence>
<dbReference type="AlphaFoldDB" id="A0A1J1LFI1"/>
<evidence type="ECO:0000313" key="8">
    <source>
        <dbReference type="Proteomes" id="UP000184315"/>
    </source>
</evidence>
<comment type="subcellular location">
    <subcellularLocation>
        <location evidence="1">Endomembrane system</location>
        <topology evidence="1">Multi-pass membrane protein</topology>
    </subcellularLocation>
</comment>
<feature type="transmembrane region" description="Helical" evidence="5">
    <location>
        <begin position="75"/>
        <end position="97"/>
    </location>
</feature>
<accession>A0A1J1LFI1</accession>
<keyword evidence="3 5" id="KW-1133">Transmembrane helix</keyword>
<feature type="domain" description="DUF202" evidence="6">
    <location>
        <begin position="30"/>
        <end position="104"/>
    </location>
</feature>
<dbReference type="Pfam" id="PF02656">
    <property type="entry name" value="DUF202"/>
    <property type="match status" value="1"/>
</dbReference>
<name>A0A1J1LFI1_9CYAN</name>
<feature type="transmembrane region" description="Helical" evidence="5">
    <location>
        <begin position="118"/>
        <end position="140"/>
    </location>
</feature>
<keyword evidence="4 5" id="KW-0472">Membrane</keyword>
<evidence type="ECO:0000256" key="1">
    <source>
        <dbReference type="ARBA" id="ARBA00004127"/>
    </source>
</evidence>
<feature type="transmembrane region" description="Helical" evidence="5">
    <location>
        <begin position="39"/>
        <end position="63"/>
    </location>
</feature>
<sequence>MTQPPNNSETHKQLSTNDLAEDRTELAKYRSRAAADRTLMAWIRTSLSLIGFGFGIPTIVRTIEQTHLTPKLDPVRFSVIVGLSFIGTGMLGMALGLREHRRLLQQIESDRYTYETSHSTEIIGVALLVIGFISFIGVIVKSLMF</sequence>
<protein>
    <recommendedName>
        <fullName evidence="6">DUF202 domain-containing protein</fullName>
    </recommendedName>
</protein>
<evidence type="ECO:0000313" key="7">
    <source>
        <dbReference type="EMBL" id="CUR31343.1"/>
    </source>
</evidence>
<dbReference type="STRING" id="671072.PL9214290934"/>
<evidence type="ECO:0000256" key="4">
    <source>
        <dbReference type="ARBA" id="ARBA00023136"/>
    </source>
</evidence>
<dbReference type="OrthoDB" id="582337at2"/>
<organism evidence="7 8">
    <name type="scientific">Planktothrix tepida PCC 9214</name>
    <dbReference type="NCBI Taxonomy" id="671072"/>
    <lineage>
        <taxon>Bacteria</taxon>
        <taxon>Bacillati</taxon>
        <taxon>Cyanobacteriota</taxon>
        <taxon>Cyanophyceae</taxon>
        <taxon>Oscillatoriophycideae</taxon>
        <taxon>Oscillatoriales</taxon>
        <taxon>Microcoleaceae</taxon>
        <taxon>Planktothrix</taxon>
    </lineage>
</organism>
<keyword evidence="8" id="KW-1185">Reference proteome</keyword>
<dbReference type="EMBL" id="CZDF01000132">
    <property type="protein sequence ID" value="CUR31343.1"/>
    <property type="molecule type" value="Genomic_DNA"/>
</dbReference>
<dbReference type="InterPro" id="IPR003807">
    <property type="entry name" value="DUF202"/>
</dbReference>
<dbReference type="Proteomes" id="UP000184315">
    <property type="component" value="Unassembled WGS sequence"/>
</dbReference>
<evidence type="ECO:0000256" key="2">
    <source>
        <dbReference type="ARBA" id="ARBA00022692"/>
    </source>
</evidence>
<gene>
    <name evidence="7" type="ORF">PL9214290934</name>
</gene>